<proteinExistence type="predicted"/>
<dbReference type="InterPro" id="IPR017896">
    <property type="entry name" value="4Fe4S_Fe-S-bd"/>
</dbReference>
<evidence type="ECO:0000256" key="3">
    <source>
        <dbReference type="ARBA" id="ARBA00023004"/>
    </source>
</evidence>
<evidence type="ECO:0000313" key="8">
    <source>
        <dbReference type="Proteomes" id="UP000199158"/>
    </source>
</evidence>
<dbReference type="InterPro" id="IPR007202">
    <property type="entry name" value="4Fe-4S_dom"/>
</dbReference>
<dbReference type="PANTHER" id="PTHR43560">
    <property type="entry name" value="ION-TRANSLOCATING OXIDOREDUCTASE COMPLEX SUBUNIT B"/>
    <property type="match status" value="1"/>
</dbReference>
<dbReference type="RefSeq" id="WP_092754754.1">
    <property type="nucleotide sequence ID" value="NZ_FOCG01000002.1"/>
</dbReference>
<reference evidence="7 8" key="1">
    <citation type="submission" date="2016-10" db="EMBL/GenBank/DDBJ databases">
        <authorList>
            <person name="de Groot N.N."/>
        </authorList>
    </citation>
    <scope>NUCLEOTIDE SEQUENCE [LARGE SCALE GENOMIC DNA]</scope>
    <source>
        <strain evidence="7 8">CGMCC 1.5070</strain>
    </source>
</reference>
<dbReference type="PANTHER" id="PTHR43560:SF1">
    <property type="entry name" value="ION-TRANSLOCATING OXIDOREDUCTASE COMPLEX SUBUNIT B"/>
    <property type="match status" value="1"/>
</dbReference>
<keyword evidence="8" id="KW-1185">Reference proteome</keyword>
<dbReference type="Gene3D" id="3.40.950.10">
    <property type="entry name" value="Fe-only Hydrogenase (Larger Subunit), Chain L, domain 3"/>
    <property type="match status" value="1"/>
</dbReference>
<protein>
    <submittedName>
        <fullName evidence="7">Iron only hydrogenase large subunit, C-terminal domain</fullName>
    </submittedName>
</protein>
<dbReference type="InterPro" id="IPR050395">
    <property type="entry name" value="4Fe4S_Ferredoxin_RnfB"/>
</dbReference>
<evidence type="ECO:0000259" key="6">
    <source>
        <dbReference type="PROSITE" id="PS51656"/>
    </source>
</evidence>
<dbReference type="PROSITE" id="PS51656">
    <property type="entry name" value="4FE4S"/>
    <property type="match status" value="1"/>
</dbReference>
<dbReference type="PROSITE" id="PS00198">
    <property type="entry name" value="4FE4S_FER_1"/>
    <property type="match status" value="1"/>
</dbReference>
<dbReference type="SUPFAM" id="SSF53920">
    <property type="entry name" value="Fe-only hydrogenase"/>
    <property type="match status" value="1"/>
</dbReference>
<keyword evidence="3" id="KW-0408">Iron</keyword>
<sequence>METKFFHSVTLDKDACKGCINCIKRCPTEAIRVRGGKAKILSDRCIDCGECIRVCPHHAKKPIFDSMEMLDNYKYKIALPAPALYGQFNNLDDIDIVLGALIKLGFDDVFEVAKAAEMVSDATRKMLSEGHLERPVISSACPVVTRLIRVRFPDLISKVLPMLAPVEIAARMAKKHAVEALGYKPDEVGAFFISPCPAKVTAVKMPLGTRKSVIDGVLAISDLYPKLILAMKDVAASPKEMVSVGRMGVGWGSSGGEAYALLNDRYLAADGIENVIKVLEDLEDQKYSDLDFVELNACSAGCVGGVLTVENPYIAKAKLKRIRKYLPVSCNRIGDNIPAYVKFDTPLEYEPVMELDPDVSVAMAKLSELQKIASTFQGIDCGACGAPSCKALAEDVVRGYATPDDCIFRLKTHMREIASSLAQIEGHIPLSFKGGDGTGGSSNDI</sequence>
<evidence type="ECO:0000256" key="1">
    <source>
        <dbReference type="ARBA" id="ARBA00022485"/>
    </source>
</evidence>
<dbReference type="Pfam" id="PF04060">
    <property type="entry name" value="FeS"/>
    <property type="match status" value="1"/>
</dbReference>
<dbReference type="OrthoDB" id="9798098at2"/>
<dbReference type="GO" id="GO:0046872">
    <property type="term" value="F:metal ion binding"/>
    <property type="evidence" value="ECO:0007669"/>
    <property type="project" value="UniProtKB-KW"/>
</dbReference>
<dbReference type="InterPro" id="IPR004108">
    <property type="entry name" value="Fe_hydrogenase_lsu_C"/>
</dbReference>
<dbReference type="SUPFAM" id="SSF54862">
    <property type="entry name" value="4Fe-4S ferredoxins"/>
    <property type="match status" value="1"/>
</dbReference>
<dbReference type="InterPro" id="IPR009016">
    <property type="entry name" value="Fe_hydrogenase"/>
</dbReference>
<evidence type="ECO:0000256" key="2">
    <source>
        <dbReference type="ARBA" id="ARBA00022723"/>
    </source>
</evidence>
<feature type="domain" description="4Fe-4S ferredoxin-type" evidence="5">
    <location>
        <begin position="7"/>
        <end position="36"/>
    </location>
</feature>
<dbReference type="Gene3D" id="3.30.70.20">
    <property type="match status" value="1"/>
</dbReference>
<evidence type="ECO:0000313" key="7">
    <source>
        <dbReference type="EMBL" id="SEM94144.1"/>
    </source>
</evidence>
<gene>
    <name evidence="7" type="ORF">SAMN05216180_2112</name>
</gene>
<dbReference type="Pfam" id="PF13237">
    <property type="entry name" value="Fer4_10"/>
    <property type="match status" value="1"/>
</dbReference>
<name>A0A1H8CI92_9FIRM</name>
<evidence type="ECO:0000256" key="4">
    <source>
        <dbReference type="ARBA" id="ARBA00023014"/>
    </source>
</evidence>
<dbReference type="EMBL" id="FOCG01000002">
    <property type="protein sequence ID" value="SEM94144.1"/>
    <property type="molecule type" value="Genomic_DNA"/>
</dbReference>
<dbReference type="STRING" id="474960.SAMN05216180_2112"/>
<feature type="domain" description="4Fe-4S ferredoxin-type" evidence="5">
    <location>
        <begin position="37"/>
        <end position="65"/>
    </location>
</feature>
<evidence type="ECO:0000259" key="5">
    <source>
        <dbReference type="PROSITE" id="PS51379"/>
    </source>
</evidence>
<dbReference type="Gene3D" id="1.10.15.40">
    <property type="entry name" value="Electron transport complex subunit B, putative Fe-S cluster"/>
    <property type="match status" value="1"/>
</dbReference>
<dbReference type="PROSITE" id="PS51379">
    <property type="entry name" value="4FE4S_FER_2"/>
    <property type="match status" value="2"/>
</dbReference>
<dbReference type="InterPro" id="IPR017900">
    <property type="entry name" value="4Fe4S_Fe_S_CS"/>
</dbReference>
<dbReference type="Proteomes" id="UP000199158">
    <property type="component" value="Unassembled WGS sequence"/>
</dbReference>
<keyword evidence="4" id="KW-0411">Iron-sulfur</keyword>
<keyword evidence="2" id="KW-0479">Metal-binding</keyword>
<dbReference type="AlphaFoldDB" id="A0A1H8CI92"/>
<accession>A0A1H8CI92</accession>
<keyword evidence="1" id="KW-0004">4Fe-4S</keyword>
<feature type="domain" description="4Fe-4S" evidence="6">
    <location>
        <begin position="364"/>
        <end position="427"/>
    </location>
</feature>
<dbReference type="Pfam" id="PF02906">
    <property type="entry name" value="Fe_hyd_lg_C"/>
    <property type="match status" value="2"/>
</dbReference>
<dbReference type="GO" id="GO:0051539">
    <property type="term" value="F:4 iron, 4 sulfur cluster binding"/>
    <property type="evidence" value="ECO:0007669"/>
    <property type="project" value="UniProtKB-KW"/>
</dbReference>
<organism evidence="7 8">
    <name type="scientific">Hydrogenoanaerobacterium saccharovorans</name>
    <dbReference type="NCBI Taxonomy" id="474960"/>
    <lineage>
        <taxon>Bacteria</taxon>
        <taxon>Bacillati</taxon>
        <taxon>Bacillota</taxon>
        <taxon>Clostridia</taxon>
        <taxon>Eubacteriales</taxon>
        <taxon>Oscillospiraceae</taxon>
        <taxon>Hydrogenoanaerobacterium</taxon>
    </lineage>
</organism>